<keyword evidence="2" id="KW-1185">Reference proteome</keyword>
<dbReference type="AlphaFoldDB" id="A0AAV2Q430"/>
<proteinExistence type="predicted"/>
<feature type="non-terminal residue" evidence="1">
    <location>
        <position position="1"/>
    </location>
</feature>
<sequence>KNQHIKYVDQNLYANSFRVEQESYNSCMSAFQTTSTEDVIMKEKPNNRIVDERGTKHCPSPSIKEMITLSDSPISSTISPCKLVSEEGNDIDTACRTVNNRATTLSKSSEKIVIPTIQEIVTNLEGCETPMDDLYRKLCNEPLTAQVIHNILLDPD</sequence>
<dbReference type="EMBL" id="CAXKWB010003134">
    <property type="protein sequence ID" value="CAL4068416.1"/>
    <property type="molecule type" value="Genomic_DNA"/>
</dbReference>
<reference evidence="1 2" key="1">
    <citation type="submission" date="2024-05" db="EMBL/GenBank/DDBJ databases">
        <authorList>
            <person name="Wallberg A."/>
        </authorList>
    </citation>
    <scope>NUCLEOTIDE SEQUENCE [LARGE SCALE GENOMIC DNA]</scope>
</reference>
<feature type="non-terminal residue" evidence="1">
    <location>
        <position position="156"/>
    </location>
</feature>
<evidence type="ECO:0000313" key="2">
    <source>
        <dbReference type="Proteomes" id="UP001497623"/>
    </source>
</evidence>
<evidence type="ECO:0000313" key="1">
    <source>
        <dbReference type="EMBL" id="CAL4068416.1"/>
    </source>
</evidence>
<protein>
    <submittedName>
        <fullName evidence="1">Uncharacterized protein</fullName>
    </submittedName>
</protein>
<gene>
    <name evidence="1" type="ORF">MNOR_LOCUS7218</name>
</gene>
<organism evidence="1 2">
    <name type="scientific">Meganyctiphanes norvegica</name>
    <name type="common">Northern krill</name>
    <name type="synonym">Thysanopoda norvegica</name>
    <dbReference type="NCBI Taxonomy" id="48144"/>
    <lineage>
        <taxon>Eukaryota</taxon>
        <taxon>Metazoa</taxon>
        <taxon>Ecdysozoa</taxon>
        <taxon>Arthropoda</taxon>
        <taxon>Crustacea</taxon>
        <taxon>Multicrustacea</taxon>
        <taxon>Malacostraca</taxon>
        <taxon>Eumalacostraca</taxon>
        <taxon>Eucarida</taxon>
        <taxon>Euphausiacea</taxon>
        <taxon>Euphausiidae</taxon>
        <taxon>Meganyctiphanes</taxon>
    </lineage>
</organism>
<dbReference type="Proteomes" id="UP001497623">
    <property type="component" value="Unassembled WGS sequence"/>
</dbReference>
<name>A0AAV2Q430_MEGNR</name>
<accession>A0AAV2Q430</accession>
<comment type="caution">
    <text evidence="1">The sequence shown here is derived from an EMBL/GenBank/DDBJ whole genome shotgun (WGS) entry which is preliminary data.</text>
</comment>